<feature type="compositionally biased region" description="Polar residues" evidence="9">
    <location>
        <begin position="10"/>
        <end position="22"/>
    </location>
</feature>
<comment type="function">
    <text evidence="7">Involved in the assembly of mitochondrial NADH:ubiquinone oxidoreductase complex (complex I) at early stages. May play a role in the biogenesis of complex I subunit MT-ND1.</text>
</comment>
<keyword evidence="4" id="KW-0496">Mitochondrion</keyword>
<dbReference type="Ensembl" id="ENSPNAT00000069208.1">
    <property type="protein sequence ID" value="ENSPNAP00000056683.1"/>
    <property type="gene ID" value="ENSPNAG00000022572.2"/>
</dbReference>
<dbReference type="GeneID" id="108437343"/>
<dbReference type="PANTHER" id="PTHR21181:SF13">
    <property type="entry name" value="NADH DEHYDROGENASE (UBIQUINONE) COMPLEX I, ASSEMBLY FACTOR 6"/>
    <property type="match status" value="1"/>
</dbReference>
<reference evidence="10" key="3">
    <citation type="submission" date="2025-09" db="UniProtKB">
        <authorList>
            <consortium name="Ensembl"/>
        </authorList>
    </citation>
    <scope>IDENTIFICATION</scope>
</reference>
<feature type="region of interest" description="Disordered" evidence="9">
    <location>
        <begin position="1"/>
        <end position="23"/>
    </location>
</feature>
<proteinExistence type="inferred from homology"/>
<dbReference type="FunFam" id="1.10.600.10:FF:000013">
    <property type="entry name" value="NADH dehydrogenase (ubiquinone) complex I, assembly factor 6"/>
    <property type="match status" value="1"/>
</dbReference>
<evidence type="ECO:0000256" key="9">
    <source>
        <dbReference type="SAM" id="MobiDB-lite"/>
    </source>
</evidence>
<evidence type="ECO:0000313" key="11">
    <source>
        <dbReference type="Proteomes" id="UP001501920"/>
    </source>
</evidence>
<evidence type="ECO:0000256" key="3">
    <source>
        <dbReference type="ARBA" id="ARBA00022946"/>
    </source>
</evidence>
<comment type="subcellular location">
    <subcellularLocation>
        <location evidence="1">Mitochondrion inner membrane</location>
    </subcellularLocation>
</comment>
<evidence type="ECO:0000313" key="10">
    <source>
        <dbReference type="Ensembl" id="ENSPNAP00000056683.1"/>
    </source>
</evidence>
<dbReference type="GO" id="GO:0032981">
    <property type="term" value="P:mitochondrial respiratory chain complex I assembly"/>
    <property type="evidence" value="ECO:0007669"/>
    <property type="project" value="TreeGrafter"/>
</dbReference>
<keyword evidence="5" id="KW-0472">Membrane</keyword>
<dbReference type="InterPro" id="IPR002060">
    <property type="entry name" value="Squ/phyt_synthse"/>
</dbReference>
<evidence type="ECO:0000256" key="6">
    <source>
        <dbReference type="ARBA" id="ARBA00038273"/>
    </source>
</evidence>
<dbReference type="Gene3D" id="1.10.600.10">
    <property type="entry name" value="Farnesyl Diphosphate Synthase"/>
    <property type="match status" value="1"/>
</dbReference>
<evidence type="ECO:0000256" key="7">
    <source>
        <dbReference type="ARBA" id="ARBA00056665"/>
    </source>
</evidence>
<sequence length="380" mass="43661">MPPKPRAHSAISTLKRPSTQAEPKTRWLSLGGLEVEEPIEAEGDSASLCWHVRSNMAPSISMKYGLLTSRRSLCSKIFPHATCRQRPTEIKSLSSSANSSSQHDEQYCIDLVRSRDYEGFVCSLLLPEAARRSSLALRAFNVELAQVKDSVSQKTIGLMRMQFWKTAVEDIYRDDPPVQPVSVELWRAVRKHTLTRRWLLKIIAEREKDMEDRAYRNLQELETYAENTQSSLLYLLLETLGVKNVHADHAASHIGKAHGIVTCLRATLYHSQRRKVYLPMDICMLHGASQEDFIRGSREQNVRDVVYDIASQAHIHLQHARSFSKNVPDAAMPAFLHTVAIEDYLERVRKVDFDVFHHSLQRRNPLLPIQLYFRSWKKTY</sequence>
<dbReference type="GO" id="GO:0005743">
    <property type="term" value="C:mitochondrial inner membrane"/>
    <property type="evidence" value="ECO:0007669"/>
    <property type="project" value="UniProtKB-SubCell"/>
</dbReference>
<comment type="similarity">
    <text evidence="6">Belongs to the NDUFAF6 family.</text>
</comment>
<accession>A0AAR2JX89</accession>
<dbReference type="CTD" id="137682"/>
<dbReference type="Proteomes" id="UP001501920">
    <property type="component" value="Chromosome 3"/>
</dbReference>
<keyword evidence="2" id="KW-0999">Mitochondrion inner membrane</keyword>
<dbReference type="Pfam" id="PF00494">
    <property type="entry name" value="SQS_PSY"/>
    <property type="match status" value="1"/>
</dbReference>
<keyword evidence="3" id="KW-0809">Transit peptide</keyword>
<dbReference type="SUPFAM" id="SSF48576">
    <property type="entry name" value="Terpenoid synthases"/>
    <property type="match status" value="1"/>
</dbReference>
<protein>
    <recommendedName>
        <fullName evidence="8">NADH dehydrogenase (ubiquinone) complex I, assembly factor 6</fullName>
    </recommendedName>
</protein>
<evidence type="ECO:0000256" key="8">
    <source>
        <dbReference type="ARBA" id="ARBA00069034"/>
    </source>
</evidence>
<dbReference type="GeneTree" id="ENSGT00510000048688"/>
<evidence type="ECO:0000256" key="5">
    <source>
        <dbReference type="ARBA" id="ARBA00023136"/>
    </source>
</evidence>
<evidence type="ECO:0000256" key="1">
    <source>
        <dbReference type="ARBA" id="ARBA00004273"/>
    </source>
</evidence>
<evidence type="ECO:0000256" key="2">
    <source>
        <dbReference type="ARBA" id="ARBA00022792"/>
    </source>
</evidence>
<organism evidence="10 11">
    <name type="scientific">Pygocentrus nattereri</name>
    <name type="common">Red-bellied piranha</name>
    <dbReference type="NCBI Taxonomy" id="42514"/>
    <lineage>
        <taxon>Eukaryota</taxon>
        <taxon>Metazoa</taxon>
        <taxon>Chordata</taxon>
        <taxon>Craniata</taxon>
        <taxon>Vertebrata</taxon>
        <taxon>Euteleostomi</taxon>
        <taxon>Actinopterygii</taxon>
        <taxon>Neopterygii</taxon>
        <taxon>Teleostei</taxon>
        <taxon>Ostariophysi</taxon>
        <taxon>Characiformes</taxon>
        <taxon>Characoidei</taxon>
        <taxon>Pygocentrus</taxon>
    </lineage>
</organism>
<reference evidence="10" key="2">
    <citation type="submission" date="2025-08" db="UniProtKB">
        <authorList>
            <consortium name="Ensembl"/>
        </authorList>
    </citation>
    <scope>IDENTIFICATION</scope>
</reference>
<dbReference type="AlphaFoldDB" id="A0AAR2JX89"/>
<reference evidence="10 11" key="1">
    <citation type="submission" date="2020-10" db="EMBL/GenBank/DDBJ databases">
        <title>Pygocentrus nattereri (red-bellied piranha) genome, fPygNat1, primary haplotype.</title>
        <authorList>
            <person name="Myers G."/>
            <person name="Meyer A."/>
            <person name="Karagic N."/>
            <person name="Pippel M."/>
            <person name="Winkler S."/>
            <person name="Tracey A."/>
            <person name="Wood J."/>
            <person name="Formenti G."/>
            <person name="Howe K."/>
            <person name="Fedrigo O."/>
            <person name="Jarvis E.D."/>
        </authorList>
    </citation>
    <scope>NUCLEOTIDE SEQUENCE [LARGE SCALE GENOMIC DNA]</scope>
</reference>
<dbReference type="InterPro" id="IPR008949">
    <property type="entry name" value="Isoprenoid_synthase_dom_sf"/>
</dbReference>
<dbReference type="PANTHER" id="PTHR21181">
    <property type="match status" value="1"/>
</dbReference>
<name>A0AAR2JX89_PYGNA</name>
<evidence type="ECO:0000256" key="4">
    <source>
        <dbReference type="ARBA" id="ARBA00023128"/>
    </source>
</evidence>
<dbReference type="RefSeq" id="XP_037392618.1">
    <property type="nucleotide sequence ID" value="XM_037536721.1"/>
</dbReference>
<keyword evidence="11" id="KW-1185">Reference proteome</keyword>